<feature type="transmembrane region" description="Helical" evidence="10">
    <location>
        <begin position="387"/>
        <end position="408"/>
    </location>
</feature>
<accession>A0A644UQD4</accession>
<evidence type="ECO:0000256" key="2">
    <source>
        <dbReference type="ARBA" id="ARBA00022448"/>
    </source>
</evidence>
<evidence type="ECO:0000256" key="6">
    <source>
        <dbReference type="ARBA" id="ARBA00022989"/>
    </source>
</evidence>
<dbReference type="GO" id="GO:0006811">
    <property type="term" value="P:monoatomic ion transport"/>
    <property type="evidence" value="ECO:0007669"/>
    <property type="project" value="UniProtKB-KW"/>
</dbReference>
<keyword evidence="4" id="KW-1003">Cell membrane</keyword>
<keyword evidence="2" id="KW-0813">Transport</keyword>
<dbReference type="EMBL" id="VSSQ01000148">
    <property type="protein sequence ID" value="MPL81286.1"/>
    <property type="molecule type" value="Genomic_DNA"/>
</dbReference>
<feature type="transmembrane region" description="Helical" evidence="10">
    <location>
        <begin position="165"/>
        <end position="186"/>
    </location>
</feature>
<dbReference type="Pfam" id="PF01554">
    <property type="entry name" value="MatE"/>
    <property type="match status" value="2"/>
</dbReference>
<comment type="caution">
    <text evidence="11">The sequence shown here is derived from an EMBL/GenBank/DDBJ whole genome shotgun (WGS) entry which is preliminary data.</text>
</comment>
<dbReference type="AlphaFoldDB" id="A0A644UQD4"/>
<feature type="transmembrane region" description="Helical" evidence="10">
    <location>
        <begin position="96"/>
        <end position="113"/>
    </location>
</feature>
<comment type="subcellular location">
    <subcellularLocation>
        <location evidence="1">Cell membrane</location>
        <topology evidence="1">Multi-pass membrane protein</topology>
    </subcellularLocation>
</comment>
<feature type="transmembrane region" description="Helical" evidence="10">
    <location>
        <begin position="322"/>
        <end position="343"/>
    </location>
</feature>
<feature type="transmembrane region" description="Helical" evidence="10">
    <location>
        <begin position="45"/>
        <end position="75"/>
    </location>
</feature>
<gene>
    <name evidence="11" type="primary">mepA_14</name>
    <name evidence="11" type="ORF">SDC9_27201</name>
</gene>
<dbReference type="InterPro" id="IPR048279">
    <property type="entry name" value="MdtK-like"/>
</dbReference>
<evidence type="ECO:0000256" key="5">
    <source>
        <dbReference type="ARBA" id="ARBA00022692"/>
    </source>
</evidence>
<reference evidence="11" key="1">
    <citation type="submission" date="2019-08" db="EMBL/GenBank/DDBJ databases">
        <authorList>
            <person name="Kucharzyk K."/>
            <person name="Murdoch R.W."/>
            <person name="Higgins S."/>
            <person name="Loffler F."/>
        </authorList>
    </citation>
    <scope>NUCLEOTIDE SEQUENCE</scope>
</reference>
<feature type="transmembrane region" description="Helical" evidence="10">
    <location>
        <begin position="420"/>
        <end position="441"/>
    </location>
</feature>
<keyword evidence="5 10" id="KW-0812">Transmembrane</keyword>
<dbReference type="GO" id="GO:0042910">
    <property type="term" value="F:xenobiotic transmembrane transporter activity"/>
    <property type="evidence" value="ECO:0007669"/>
    <property type="project" value="InterPro"/>
</dbReference>
<proteinExistence type="predicted"/>
<dbReference type="GO" id="GO:0015297">
    <property type="term" value="F:antiporter activity"/>
    <property type="evidence" value="ECO:0007669"/>
    <property type="project" value="UniProtKB-KW"/>
</dbReference>
<dbReference type="PANTHER" id="PTHR43298:SF2">
    <property type="entry name" value="FMN_FAD EXPORTER YEEO-RELATED"/>
    <property type="match status" value="1"/>
</dbReference>
<keyword evidence="6 10" id="KW-1133">Transmembrane helix</keyword>
<feature type="transmembrane region" description="Helical" evidence="10">
    <location>
        <begin position="258"/>
        <end position="277"/>
    </location>
</feature>
<feature type="transmembrane region" description="Helical" evidence="10">
    <location>
        <begin position="283"/>
        <end position="301"/>
    </location>
</feature>
<evidence type="ECO:0000256" key="9">
    <source>
        <dbReference type="ARBA" id="ARBA00031636"/>
    </source>
</evidence>
<evidence type="ECO:0000256" key="8">
    <source>
        <dbReference type="ARBA" id="ARBA00023136"/>
    </source>
</evidence>
<feature type="transmembrane region" description="Helical" evidence="10">
    <location>
        <begin position="12"/>
        <end position="33"/>
    </location>
</feature>
<name>A0A644UQD4_9ZZZZ</name>
<evidence type="ECO:0000256" key="10">
    <source>
        <dbReference type="SAM" id="Phobius"/>
    </source>
</evidence>
<evidence type="ECO:0000313" key="11">
    <source>
        <dbReference type="EMBL" id="MPL81286.1"/>
    </source>
</evidence>
<evidence type="ECO:0000256" key="7">
    <source>
        <dbReference type="ARBA" id="ARBA00023065"/>
    </source>
</evidence>
<dbReference type="PIRSF" id="PIRSF006603">
    <property type="entry name" value="DinF"/>
    <property type="match status" value="1"/>
</dbReference>
<dbReference type="CDD" id="cd13138">
    <property type="entry name" value="MATE_yoeA_like"/>
    <property type="match status" value="1"/>
</dbReference>
<dbReference type="GO" id="GO:0005886">
    <property type="term" value="C:plasma membrane"/>
    <property type="evidence" value="ECO:0007669"/>
    <property type="project" value="UniProtKB-SubCell"/>
</dbReference>
<feature type="transmembrane region" description="Helical" evidence="10">
    <location>
        <begin position="363"/>
        <end position="380"/>
    </location>
</feature>
<dbReference type="NCBIfam" id="TIGR00797">
    <property type="entry name" value="matE"/>
    <property type="match status" value="1"/>
</dbReference>
<keyword evidence="7" id="KW-0406">Ion transport</keyword>
<keyword evidence="3" id="KW-0050">Antiport</keyword>
<keyword evidence="8 10" id="KW-0472">Membrane</keyword>
<dbReference type="InterPro" id="IPR002528">
    <property type="entry name" value="MATE_fam"/>
</dbReference>
<protein>
    <recommendedName>
        <fullName evidence="9">Multidrug-efflux transporter</fullName>
    </recommendedName>
</protein>
<evidence type="ECO:0000256" key="4">
    <source>
        <dbReference type="ARBA" id="ARBA00022475"/>
    </source>
</evidence>
<feature type="transmembrane region" description="Helical" evidence="10">
    <location>
        <begin position="133"/>
        <end position="158"/>
    </location>
</feature>
<dbReference type="PANTHER" id="PTHR43298">
    <property type="entry name" value="MULTIDRUG RESISTANCE PROTEIN NORM-RELATED"/>
    <property type="match status" value="1"/>
</dbReference>
<evidence type="ECO:0000256" key="1">
    <source>
        <dbReference type="ARBA" id="ARBA00004651"/>
    </source>
</evidence>
<organism evidence="11">
    <name type="scientific">bioreactor metagenome</name>
    <dbReference type="NCBI Taxonomy" id="1076179"/>
    <lineage>
        <taxon>unclassified sequences</taxon>
        <taxon>metagenomes</taxon>
        <taxon>ecological metagenomes</taxon>
    </lineage>
</organism>
<feature type="transmembrane region" description="Helical" evidence="10">
    <location>
        <begin position="192"/>
        <end position="212"/>
    </location>
</feature>
<evidence type="ECO:0000256" key="3">
    <source>
        <dbReference type="ARBA" id="ARBA00022449"/>
    </source>
</evidence>
<dbReference type="InterPro" id="IPR050222">
    <property type="entry name" value="MATE_MdtK"/>
</dbReference>
<sequence>MKDLTQGKEGKQILLFAIPMFIGNIFQQLYNIVDSIVVGKFVGSVALAAVGASFPILFTLSALVAGITIGGSVLVSQYFGAKNLKKVKITSDTLQIFLLISSIILTIIFFIFSKPIFQFLSIPDEVLPDAVRYFDIVIVTTTLPSFMLFGISAILRGVGNSLTPIYFTIGSIILNMILDLLFVLVFNWGIEGVAWATGISSVLAWLALWYHLNKREENIIKFNLNWKKWEFDWDNFRLSLKIGLPSGVQQTLVGLGNMALLGIVSPFGVATLAAYTAAGRVDMFVSMPAMNLAAALSSFVGQNLGAERFDRIRNGLWATLKYSTVICIFLTLIVVFFGENIMHLFVDSGSPYYEEIIKTGKEYLIIVTSFYILFTTMFVVNGVTRGAGATFVPMLITTLSLWIIRIPLAYILSDYFGAKGIWWSIPAGWTIGCIGAILYYNSGLWKKHRVKTAMS</sequence>